<dbReference type="SUPFAM" id="SSF110849">
    <property type="entry name" value="ParB/Sulfiredoxin"/>
    <property type="match status" value="1"/>
</dbReference>
<dbReference type="Pfam" id="PF18931">
    <property type="entry name" value="DUF5680"/>
    <property type="match status" value="1"/>
</dbReference>
<gene>
    <name evidence="2" type="ORF">IAB59_00690</name>
</gene>
<accession>A0A9D1GB74</accession>
<reference evidence="2" key="2">
    <citation type="journal article" date="2021" name="PeerJ">
        <title>Extensive microbial diversity within the chicken gut microbiome revealed by metagenomics and culture.</title>
        <authorList>
            <person name="Gilroy R."/>
            <person name="Ravi A."/>
            <person name="Getino M."/>
            <person name="Pursley I."/>
            <person name="Horton D.L."/>
            <person name="Alikhan N.F."/>
            <person name="Baker D."/>
            <person name="Gharbi K."/>
            <person name="Hall N."/>
            <person name="Watson M."/>
            <person name="Adriaenssens E.M."/>
            <person name="Foster-Nyarko E."/>
            <person name="Jarju S."/>
            <person name="Secka A."/>
            <person name="Antonio M."/>
            <person name="Oren A."/>
            <person name="Chaudhuri R.R."/>
            <person name="La Ragione R."/>
            <person name="Hildebrand F."/>
            <person name="Pallen M.J."/>
        </authorList>
    </citation>
    <scope>NUCLEOTIDE SEQUENCE</scope>
    <source>
        <strain evidence="2">CHK195-26880</strain>
    </source>
</reference>
<evidence type="ECO:0000313" key="3">
    <source>
        <dbReference type="Proteomes" id="UP000886833"/>
    </source>
</evidence>
<dbReference type="Proteomes" id="UP000886833">
    <property type="component" value="Unassembled WGS sequence"/>
</dbReference>
<sequence length="178" mass="21331">MNKEIPKSVLEYGFDFNWDEKDVWKLDYPEQEINIEMLEWHLYIPFWNWNNEWYVLKPLDVINNPIKYKSQYDRVMQSDITYPIDVMANKDRLVILDGLHRLVKCKLLGMDKVLRVALMKVGEDKDIIPVRGPKEFINEDYLYTFNVDGDMENFVGTEQIYKDKKLIYELKCHGGIIK</sequence>
<dbReference type="InterPro" id="IPR036086">
    <property type="entry name" value="ParB/Sulfiredoxin_sf"/>
</dbReference>
<evidence type="ECO:0000313" key="2">
    <source>
        <dbReference type="EMBL" id="HIT36979.1"/>
    </source>
</evidence>
<name>A0A9D1GB74_9FIRM</name>
<proteinExistence type="predicted"/>
<dbReference type="AlphaFoldDB" id="A0A9D1GB74"/>
<reference evidence="2" key="1">
    <citation type="submission" date="2020-10" db="EMBL/GenBank/DDBJ databases">
        <authorList>
            <person name="Gilroy R."/>
        </authorList>
    </citation>
    <scope>NUCLEOTIDE SEQUENCE</scope>
    <source>
        <strain evidence="2">CHK195-26880</strain>
    </source>
</reference>
<organism evidence="2 3">
    <name type="scientific">Candidatus Onthousia faecipullorum</name>
    <dbReference type="NCBI Taxonomy" id="2840887"/>
    <lineage>
        <taxon>Bacteria</taxon>
        <taxon>Bacillati</taxon>
        <taxon>Bacillota</taxon>
        <taxon>Bacilli</taxon>
        <taxon>Candidatus Onthousia</taxon>
    </lineage>
</organism>
<dbReference type="InterPro" id="IPR043735">
    <property type="entry name" value="DUF5680"/>
</dbReference>
<feature type="domain" description="DUF5680" evidence="1">
    <location>
        <begin position="111"/>
        <end position="177"/>
    </location>
</feature>
<evidence type="ECO:0000259" key="1">
    <source>
        <dbReference type="Pfam" id="PF18931"/>
    </source>
</evidence>
<comment type="caution">
    <text evidence="2">The sequence shown here is derived from an EMBL/GenBank/DDBJ whole genome shotgun (WGS) entry which is preliminary data.</text>
</comment>
<protein>
    <submittedName>
        <fullName evidence="2">ParB-like nuclease domain-containing protein</fullName>
    </submittedName>
</protein>
<dbReference type="EMBL" id="DVKQ01000007">
    <property type="protein sequence ID" value="HIT36979.1"/>
    <property type="molecule type" value="Genomic_DNA"/>
</dbReference>